<dbReference type="EMBL" id="CP031598">
    <property type="protein sequence ID" value="QEW29241.1"/>
    <property type="molecule type" value="Genomic_DNA"/>
</dbReference>
<sequence length="234" mass="24507">MRLIGRAALLLPALVGLYLLAAAVGAVIPGRVQEASAKDGPPVTILLVAGPIHYDVLLPLTAETRAAFAPLGPHGLPVDAPGAEWLIIGWGAREFYTTTGSYADLSLAAVWRSFTGDASVLRVDVAGPLRDGLDLPAVTLIAGQYSQLLAAIADSFRRDRAGALVPIPGPGFGPTDRFFAAHGRFDILRTCNTWISDMLRAAGLRFGAWTPTPYAVTLSLARFAPGLDSPGAPD</sequence>
<dbReference type="AlphaFoldDB" id="A0A0T5PDW7"/>
<reference evidence="1 3" key="1">
    <citation type="submission" date="2015-04" db="EMBL/GenBank/DDBJ databases">
        <title>The draft genome sequence of Roseovarius indicus B108T.</title>
        <authorList>
            <person name="Li G."/>
            <person name="Lai Q."/>
            <person name="Shao Z."/>
            <person name="Yan P."/>
        </authorList>
    </citation>
    <scope>NUCLEOTIDE SEQUENCE [LARGE SCALE GENOMIC DNA]</scope>
    <source>
        <strain evidence="1 3">B108</strain>
    </source>
</reference>
<dbReference type="KEGG" id="rid:RIdsm_05084"/>
<dbReference type="InterPro" id="IPR011727">
    <property type="entry name" value="CHP02117"/>
</dbReference>
<keyword evidence="3" id="KW-1185">Reference proteome</keyword>
<dbReference type="Proteomes" id="UP000325785">
    <property type="component" value="Chromosome"/>
</dbReference>
<organism evidence="1 3">
    <name type="scientific">Roseovarius indicus</name>
    <dbReference type="NCBI Taxonomy" id="540747"/>
    <lineage>
        <taxon>Bacteria</taxon>
        <taxon>Pseudomonadati</taxon>
        <taxon>Pseudomonadota</taxon>
        <taxon>Alphaproteobacteria</taxon>
        <taxon>Rhodobacterales</taxon>
        <taxon>Roseobacteraceae</taxon>
        <taxon>Roseovarius</taxon>
    </lineage>
</organism>
<dbReference type="OrthoDB" id="211174at2"/>
<accession>A0A0T5PDW7</accession>
<evidence type="ECO:0000313" key="2">
    <source>
        <dbReference type="EMBL" id="QEW29241.1"/>
    </source>
</evidence>
<evidence type="ECO:0008006" key="5">
    <source>
        <dbReference type="Google" id="ProtNLM"/>
    </source>
</evidence>
<name>A0A0T5PDW7_9RHOB</name>
<proteinExistence type="predicted"/>
<dbReference type="Proteomes" id="UP000051401">
    <property type="component" value="Unassembled WGS sequence"/>
</dbReference>
<dbReference type="EMBL" id="LAXI01000001">
    <property type="protein sequence ID" value="KRS19442.1"/>
    <property type="molecule type" value="Genomic_DNA"/>
</dbReference>
<dbReference type="NCBIfam" id="TIGR02117">
    <property type="entry name" value="chp_urease_rgn"/>
    <property type="match status" value="1"/>
</dbReference>
<gene>
    <name evidence="2" type="ORF">RIdsm_05084</name>
    <name evidence="1" type="ORF">XM52_00935</name>
</gene>
<dbReference type="Pfam" id="PF09601">
    <property type="entry name" value="DUF2459"/>
    <property type="match status" value="1"/>
</dbReference>
<dbReference type="RefSeq" id="WP_057812339.1">
    <property type="nucleotide sequence ID" value="NZ_CP031598.1"/>
</dbReference>
<evidence type="ECO:0000313" key="4">
    <source>
        <dbReference type="Proteomes" id="UP000325785"/>
    </source>
</evidence>
<evidence type="ECO:0000313" key="3">
    <source>
        <dbReference type="Proteomes" id="UP000051401"/>
    </source>
</evidence>
<evidence type="ECO:0000313" key="1">
    <source>
        <dbReference type="EMBL" id="KRS19442.1"/>
    </source>
</evidence>
<reference evidence="2 4" key="2">
    <citation type="submission" date="2018-08" db="EMBL/GenBank/DDBJ databases">
        <title>Genetic Globetrotter - A new plasmid hitch-hiking vast phylogenetic and geographic distances.</title>
        <authorList>
            <person name="Vollmers J."/>
            <person name="Petersen J."/>
        </authorList>
    </citation>
    <scope>NUCLEOTIDE SEQUENCE [LARGE SCALE GENOMIC DNA]</scope>
    <source>
        <strain evidence="2 4">DSM 26383</strain>
    </source>
</reference>
<protein>
    <recommendedName>
        <fullName evidence="5">Urease-associated protein</fullName>
    </recommendedName>
</protein>
<dbReference type="PATRIC" id="fig|540747.5.peg.189"/>